<evidence type="ECO:0000256" key="7">
    <source>
        <dbReference type="ARBA" id="ARBA00022840"/>
    </source>
</evidence>
<protein>
    <recommendedName>
        <fullName evidence="3 9">Gluconokinase</fullName>
        <ecNumber evidence="3 9">2.7.1.12</ecNumber>
    </recommendedName>
</protein>
<dbReference type="EMBL" id="JPWH01000025">
    <property type="protein sequence ID" value="RCK43478.1"/>
    <property type="molecule type" value="Genomic_DNA"/>
</dbReference>
<sequence length="214" mass="23304">MRKQSLPMNSLAKFVIVMGVSGSGKTETARRLAAATKGALLDADDYHPAENVDHMRRGLPLDDAMRWPWLDALCQAAIATRAELTSRAIAAPLPGLPTPPIFIACSALKRRYRDFLRTHLGADLIFVFLDGPRDLILDRMNNRAGHFMPAALLDSQLADLEPLGPDEDPLTISIMAPIDDIVWQVLDDLTARNDRESGTEASVSADEKTTSTGG</sequence>
<reference evidence="11 12" key="1">
    <citation type="submission" date="2014-07" db="EMBL/GenBank/DDBJ databases">
        <title>Draft genome sequence of Thalassospira profundimaris S25-3-2.</title>
        <authorList>
            <person name="Lai Q."/>
            <person name="Shao Z."/>
        </authorList>
    </citation>
    <scope>NUCLEOTIDE SEQUENCE [LARGE SCALE GENOMIC DNA]</scope>
    <source>
        <strain evidence="11 12">S25-3-2</strain>
    </source>
</reference>
<dbReference type="GO" id="GO:0005975">
    <property type="term" value="P:carbohydrate metabolic process"/>
    <property type="evidence" value="ECO:0007669"/>
    <property type="project" value="InterPro"/>
</dbReference>
<dbReference type="Gene3D" id="3.40.50.300">
    <property type="entry name" value="P-loop containing nucleotide triphosphate hydrolases"/>
    <property type="match status" value="1"/>
</dbReference>
<comment type="similarity">
    <text evidence="2 9">Belongs to the gluconokinase GntK/GntV family.</text>
</comment>
<evidence type="ECO:0000256" key="4">
    <source>
        <dbReference type="ARBA" id="ARBA00022679"/>
    </source>
</evidence>
<dbReference type="GO" id="GO:0005524">
    <property type="term" value="F:ATP binding"/>
    <property type="evidence" value="ECO:0007669"/>
    <property type="project" value="UniProtKB-KW"/>
</dbReference>
<evidence type="ECO:0000256" key="1">
    <source>
        <dbReference type="ARBA" id="ARBA00004761"/>
    </source>
</evidence>
<dbReference type="GO" id="GO:0005737">
    <property type="term" value="C:cytoplasm"/>
    <property type="evidence" value="ECO:0007669"/>
    <property type="project" value="TreeGrafter"/>
</dbReference>
<keyword evidence="4 9" id="KW-0808">Transferase</keyword>
<evidence type="ECO:0000256" key="10">
    <source>
        <dbReference type="SAM" id="MobiDB-lite"/>
    </source>
</evidence>
<dbReference type="SUPFAM" id="SSF52540">
    <property type="entry name" value="P-loop containing nucleoside triphosphate hydrolases"/>
    <property type="match status" value="1"/>
</dbReference>
<evidence type="ECO:0000256" key="9">
    <source>
        <dbReference type="RuleBase" id="RU363066"/>
    </source>
</evidence>
<dbReference type="InterPro" id="IPR027417">
    <property type="entry name" value="P-loop_NTPase"/>
</dbReference>
<dbReference type="CDD" id="cd02021">
    <property type="entry name" value="GntK"/>
    <property type="match status" value="1"/>
</dbReference>
<evidence type="ECO:0000313" key="11">
    <source>
        <dbReference type="EMBL" id="RCK43478.1"/>
    </source>
</evidence>
<comment type="pathway">
    <text evidence="1">Carbohydrate acid metabolism.</text>
</comment>
<evidence type="ECO:0000256" key="2">
    <source>
        <dbReference type="ARBA" id="ARBA00008420"/>
    </source>
</evidence>
<comment type="catalytic activity">
    <reaction evidence="8 9">
        <text>D-gluconate + ATP = 6-phospho-D-gluconate + ADP + H(+)</text>
        <dbReference type="Rhea" id="RHEA:19433"/>
        <dbReference type="ChEBI" id="CHEBI:15378"/>
        <dbReference type="ChEBI" id="CHEBI:18391"/>
        <dbReference type="ChEBI" id="CHEBI:30616"/>
        <dbReference type="ChEBI" id="CHEBI:58759"/>
        <dbReference type="ChEBI" id="CHEBI:456216"/>
        <dbReference type="EC" id="2.7.1.12"/>
    </reaction>
</comment>
<dbReference type="GO" id="GO:0046316">
    <property type="term" value="F:gluconokinase activity"/>
    <property type="evidence" value="ECO:0007669"/>
    <property type="project" value="UniProtKB-EC"/>
</dbReference>
<keyword evidence="7 9" id="KW-0067">ATP-binding</keyword>
<dbReference type="AlphaFoldDB" id="A0A367WQ23"/>
<feature type="compositionally biased region" description="Basic and acidic residues" evidence="10">
    <location>
        <begin position="205"/>
        <end position="214"/>
    </location>
</feature>
<keyword evidence="5 9" id="KW-0547">Nucleotide-binding</keyword>
<keyword evidence="6 9" id="KW-0418">Kinase</keyword>
<name>A0A367WQ23_9PROT</name>
<feature type="region of interest" description="Disordered" evidence="10">
    <location>
        <begin position="194"/>
        <end position="214"/>
    </location>
</feature>
<accession>A0A367WQ23</accession>
<evidence type="ECO:0000256" key="6">
    <source>
        <dbReference type="ARBA" id="ARBA00022777"/>
    </source>
</evidence>
<gene>
    <name evidence="11" type="ORF">TH25_21575</name>
</gene>
<dbReference type="PANTHER" id="PTHR43442:SF3">
    <property type="entry name" value="GLUCONOKINASE-RELATED"/>
    <property type="match status" value="1"/>
</dbReference>
<proteinExistence type="inferred from homology"/>
<dbReference type="NCBIfam" id="TIGR01313">
    <property type="entry name" value="therm_gnt_kin"/>
    <property type="match status" value="1"/>
</dbReference>
<evidence type="ECO:0000256" key="3">
    <source>
        <dbReference type="ARBA" id="ARBA00012054"/>
    </source>
</evidence>
<dbReference type="InterPro" id="IPR006001">
    <property type="entry name" value="Therm_gnt_kin"/>
</dbReference>
<dbReference type="PANTHER" id="PTHR43442">
    <property type="entry name" value="GLUCONOKINASE-RELATED"/>
    <property type="match status" value="1"/>
</dbReference>
<dbReference type="Pfam" id="PF13671">
    <property type="entry name" value="AAA_33"/>
    <property type="match status" value="1"/>
</dbReference>
<evidence type="ECO:0000256" key="5">
    <source>
        <dbReference type="ARBA" id="ARBA00022741"/>
    </source>
</evidence>
<dbReference type="EC" id="2.7.1.12" evidence="3 9"/>
<dbReference type="Proteomes" id="UP000252517">
    <property type="component" value="Unassembled WGS sequence"/>
</dbReference>
<evidence type="ECO:0000313" key="12">
    <source>
        <dbReference type="Proteomes" id="UP000252517"/>
    </source>
</evidence>
<comment type="caution">
    <text evidence="11">The sequence shown here is derived from an EMBL/GenBank/DDBJ whole genome shotgun (WGS) entry which is preliminary data.</text>
</comment>
<evidence type="ECO:0000256" key="8">
    <source>
        <dbReference type="ARBA" id="ARBA00048090"/>
    </source>
</evidence>
<organism evidence="11 12">
    <name type="scientific">Thalassospira profundimaris</name>
    <dbReference type="NCBI Taxonomy" id="502049"/>
    <lineage>
        <taxon>Bacteria</taxon>
        <taxon>Pseudomonadati</taxon>
        <taxon>Pseudomonadota</taxon>
        <taxon>Alphaproteobacteria</taxon>
        <taxon>Rhodospirillales</taxon>
        <taxon>Thalassospiraceae</taxon>
        <taxon>Thalassospira</taxon>
    </lineage>
</organism>